<sequence>MESDDKYTTDDQTRKERPVDEETAEEFTRSKKTMRTPPKSRNRNQDMLDTIPKSIKDMKIESTQEIHQVKLYFKCAPSRLKTNPAKKGKGAKKTLKIERPNVSYVEELLKKTGCKECTHEDCVYIDSSDIHYYCDVCKAKKRLGHH</sequence>
<protein>
    <submittedName>
        <fullName evidence="2">Uncharacterized protein</fullName>
    </submittedName>
</protein>
<gene>
    <name evidence="2" type="ORF">ILUMI_08187</name>
</gene>
<feature type="compositionally biased region" description="Basic residues" evidence="1">
    <location>
        <begin position="30"/>
        <end position="42"/>
    </location>
</feature>
<organism evidence="2 3">
    <name type="scientific">Ignelater luminosus</name>
    <name type="common">Cucubano</name>
    <name type="synonym">Pyrophorus luminosus</name>
    <dbReference type="NCBI Taxonomy" id="2038154"/>
    <lineage>
        <taxon>Eukaryota</taxon>
        <taxon>Metazoa</taxon>
        <taxon>Ecdysozoa</taxon>
        <taxon>Arthropoda</taxon>
        <taxon>Hexapoda</taxon>
        <taxon>Insecta</taxon>
        <taxon>Pterygota</taxon>
        <taxon>Neoptera</taxon>
        <taxon>Endopterygota</taxon>
        <taxon>Coleoptera</taxon>
        <taxon>Polyphaga</taxon>
        <taxon>Elateriformia</taxon>
        <taxon>Elateroidea</taxon>
        <taxon>Elateridae</taxon>
        <taxon>Agrypninae</taxon>
        <taxon>Pyrophorini</taxon>
        <taxon>Ignelater</taxon>
    </lineage>
</organism>
<dbReference type="EMBL" id="VTPC01003815">
    <property type="protein sequence ID" value="KAF2897988.1"/>
    <property type="molecule type" value="Genomic_DNA"/>
</dbReference>
<dbReference type="Proteomes" id="UP000801492">
    <property type="component" value="Unassembled WGS sequence"/>
</dbReference>
<dbReference type="AlphaFoldDB" id="A0A8K0GHA2"/>
<proteinExistence type="predicted"/>
<feature type="compositionally biased region" description="Basic and acidic residues" evidence="1">
    <location>
        <begin position="1"/>
        <end position="20"/>
    </location>
</feature>
<name>A0A8K0GHA2_IGNLU</name>
<comment type="caution">
    <text evidence="2">The sequence shown here is derived from an EMBL/GenBank/DDBJ whole genome shotgun (WGS) entry which is preliminary data.</text>
</comment>
<evidence type="ECO:0000313" key="3">
    <source>
        <dbReference type="Proteomes" id="UP000801492"/>
    </source>
</evidence>
<keyword evidence="3" id="KW-1185">Reference proteome</keyword>
<reference evidence="2" key="1">
    <citation type="submission" date="2019-08" db="EMBL/GenBank/DDBJ databases">
        <title>The genome of the North American firefly Photinus pyralis.</title>
        <authorList>
            <consortium name="Photinus pyralis genome working group"/>
            <person name="Fallon T.R."/>
            <person name="Sander Lower S.E."/>
            <person name="Weng J.-K."/>
        </authorList>
    </citation>
    <scope>NUCLEOTIDE SEQUENCE</scope>
    <source>
        <strain evidence="2">TRF0915ILg1</strain>
        <tissue evidence="2">Whole body</tissue>
    </source>
</reference>
<accession>A0A8K0GHA2</accession>
<evidence type="ECO:0000313" key="2">
    <source>
        <dbReference type="EMBL" id="KAF2897988.1"/>
    </source>
</evidence>
<evidence type="ECO:0000256" key="1">
    <source>
        <dbReference type="SAM" id="MobiDB-lite"/>
    </source>
</evidence>
<feature type="region of interest" description="Disordered" evidence="1">
    <location>
        <begin position="1"/>
        <end position="49"/>
    </location>
</feature>